<dbReference type="SUPFAM" id="SSF51735">
    <property type="entry name" value="NAD(P)-binding Rossmann-fold domains"/>
    <property type="match status" value="1"/>
</dbReference>
<proteinExistence type="predicted"/>
<evidence type="ECO:0000313" key="3">
    <source>
        <dbReference type="Proteomes" id="UP000321523"/>
    </source>
</evidence>
<dbReference type="RefSeq" id="WP_044428856.1">
    <property type="nucleotide sequence ID" value="NZ_BJYZ01000009.1"/>
</dbReference>
<dbReference type="PANTHER" id="PTHR43238">
    <property type="entry name" value="GDP-L-FUCOSE SYNTHASE"/>
    <property type="match status" value="1"/>
</dbReference>
<dbReference type="OrthoDB" id="9801785at2"/>
<keyword evidence="3" id="KW-1185">Reference proteome</keyword>
<comment type="caution">
    <text evidence="2">The sequence shown here is derived from an EMBL/GenBank/DDBJ whole genome shotgun (WGS) entry which is preliminary data.</text>
</comment>
<evidence type="ECO:0000259" key="1">
    <source>
        <dbReference type="Pfam" id="PF01370"/>
    </source>
</evidence>
<evidence type="ECO:0000313" key="2">
    <source>
        <dbReference type="EMBL" id="GEO38076.1"/>
    </source>
</evidence>
<dbReference type="AlphaFoldDB" id="A0A512DNN4"/>
<dbReference type="Pfam" id="PF01370">
    <property type="entry name" value="Epimerase"/>
    <property type="match status" value="1"/>
</dbReference>
<name>A0A512DNN4_9PROT</name>
<sequence length="322" mass="35844">MTAKRKVLICGATGFIGRNLTEALTLRGDLEIHAVRFTRPAYDCPGIVWHQGDLRDADTVSRLLDGMDVVIQAAATTSGSKDIVTRPHIHVTDNAVMNSLLLRAAHDLGVAHFVFFSCTMMYPSSGTPLAETDWDPAEALNDRYFGIGWTKIYVEKMCEFFSRLGTTRHTVIRHSNVYGPHDKFDLERSHVFGATVTKVMTAADGVVTVWGSGEEARDLIHVADLVDFVRRAIDLQKTPYELFNAGAGRAVAVRDLVSMIVAASGRDLTVRYDLSQPTIRTALCLDCSKARRELGWTATIPLEEGIRRTISWWRDAFDRRSD</sequence>
<dbReference type="GO" id="GO:0050577">
    <property type="term" value="F:GDP-L-fucose synthase activity"/>
    <property type="evidence" value="ECO:0007669"/>
    <property type="project" value="TreeGrafter"/>
</dbReference>
<feature type="domain" description="NAD-dependent epimerase/dehydratase" evidence="1">
    <location>
        <begin position="7"/>
        <end position="246"/>
    </location>
</feature>
<dbReference type="InterPro" id="IPR001509">
    <property type="entry name" value="Epimerase_deHydtase"/>
</dbReference>
<accession>A0A512DNN4</accession>
<organism evidence="2 3">
    <name type="scientific">Skermanella aerolata</name>
    <dbReference type="NCBI Taxonomy" id="393310"/>
    <lineage>
        <taxon>Bacteria</taxon>
        <taxon>Pseudomonadati</taxon>
        <taxon>Pseudomonadota</taxon>
        <taxon>Alphaproteobacteria</taxon>
        <taxon>Rhodospirillales</taxon>
        <taxon>Azospirillaceae</taxon>
        <taxon>Skermanella</taxon>
    </lineage>
</organism>
<protein>
    <submittedName>
        <fullName evidence="2">GDP-L-fucose synthase</fullName>
    </submittedName>
</protein>
<dbReference type="Gene3D" id="3.40.50.720">
    <property type="entry name" value="NAD(P)-binding Rossmann-like Domain"/>
    <property type="match status" value="1"/>
</dbReference>
<dbReference type="EMBL" id="BJYZ01000009">
    <property type="protein sequence ID" value="GEO38076.1"/>
    <property type="molecule type" value="Genomic_DNA"/>
</dbReference>
<dbReference type="Gene3D" id="3.90.25.10">
    <property type="entry name" value="UDP-galactose 4-epimerase, domain 1"/>
    <property type="match status" value="1"/>
</dbReference>
<dbReference type="Proteomes" id="UP000321523">
    <property type="component" value="Unassembled WGS sequence"/>
</dbReference>
<reference evidence="2 3" key="1">
    <citation type="submission" date="2019-07" db="EMBL/GenBank/DDBJ databases">
        <title>Whole genome shotgun sequence of Skermanella aerolata NBRC 106429.</title>
        <authorList>
            <person name="Hosoyama A."/>
            <person name="Uohara A."/>
            <person name="Ohji S."/>
            <person name="Ichikawa N."/>
        </authorList>
    </citation>
    <scope>NUCLEOTIDE SEQUENCE [LARGE SCALE GENOMIC DNA]</scope>
    <source>
        <strain evidence="2 3">NBRC 106429</strain>
    </source>
</reference>
<gene>
    <name evidence="2" type="primary">fcl_2</name>
    <name evidence="2" type="ORF">SAE02_22240</name>
</gene>
<dbReference type="PANTHER" id="PTHR43238:SF1">
    <property type="entry name" value="GDP-L-FUCOSE SYNTHASE"/>
    <property type="match status" value="1"/>
</dbReference>
<dbReference type="InterPro" id="IPR036291">
    <property type="entry name" value="NAD(P)-bd_dom_sf"/>
</dbReference>